<dbReference type="Proteomes" id="UP000647172">
    <property type="component" value="Unassembled WGS sequence"/>
</dbReference>
<accession>A0A919JS51</accession>
<gene>
    <name evidence="2" type="ORF">Ani05nite_79090</name>
</gene>
<organism evidence="2 3">
    <name type="scientific">Actinoplanes nipponensis</name>
    <dbReference type="NCBI Taxonomy" id="135950"/>
    <lineage>
        <taxon>Bacteria</taxon>
        <taxon>Bacillati</taxon>
        <taxon>Actinomycetota</taxon>
        <taxon>Actinomycetes</taxon>
        <taxon>Micromonosporales</taxon>
        <taxon>Micromonosporaceae</taxon>
        <taxon>Actinoplanes</taxon>
    </lineage>
</organism>
<keyword evidence="3" id="KW-1185">Reference proteome</keyword>
<keyword evidence="1" id="KW-0472">Membrane</keyword>
<name>A0A919JS51_9ACTN</name>
<comment type="caution">
    <text evidence="2">The sequence shown here is derived from an EMBL/GenBank/DDBJ whole genome shotgun (WGS) entry which is preliminary data.</text>
</comment>
<dbReference type="EMBL" id="BOMQ01000100">
    <property type="protein sequence ID" value="GIE54375.1"/>
    <property type="molecule type" value="Genomic_DNA"/>
</dbReference>
<feature type="transmembrane region" description="Helical" evidence="1">
    <location>
        <begin position="27"/>
        <end position="47"/>
    </location>
</feature>
<feature type="transmembrane region" description="Helical" evidence="1">
    <location>
        <begin position="59"/>
        <end position="81"/>
    </location>
</feature>
<proteinExistence type="predicted"/>
<evidence type="ECO:0000313" key="3">
    <source>
        <dbReference type="Proteomes" id="UP000647172"/>
    </source>
</evidence>
<evidence type="ECO:0000313" key="2">
    <source>
        <dbReference type="EMBL" id="GIE54375.1"/>
    </source>
</evidence>
<protein>
    <submittedName>
        <fullName evidence="2">Uncharacterized protein</fullName>
    </submittedName>
</protein>
<reference evidence="2" key="1">
    <citation type="submission" date="2021-01" db="EMBL/GenBank/DDBJ databases">
        <title>Whole genome shotgun sequence of Actinoplanes nipponensis NBRC 14063.</title>
        <authorList>
            <person name="Komaki H."/>
            <person name="Tamura T."/>
        </authorList>
    </citation>
    <scope>NUCLEOTIDE SEQUENCE</scope>
    <source>
        <strain evidence="2">NBRC 14063</strain>
    </source>
</reference>
<feature type="transmembrane region" description="Helical" evidence="1">
    <location>
        <begin position="93"/>
        <end position="116"/>
    </location>
</feature>
<dbReference type="RefSeq" id="WP_203777123.1">
    <property type="nucleotide sequence ID" value="NZ_BAAAYJ010000084.1"/>
</dbReference>
<keyword evidence="1" id="KW-1133">Transmembrane helix</keyword>
<dbReference type="AlphaFoldDB" id="A0A919JS51"/>
<evidence type="ECO:0000256" key="1">
    <source>
        <dbReference type="SAM" id="Phobius"/>
    </source>
</evidence>
<keyword evidence="1" id="KW-0812">Transmembrane</keyword>
<sequence>MSAIAAPEPVGDPAPAPLPSTVDDRSWPVAVGAGAAAALLVALALPASSRIGDSALPRWLAAGAVVLAVLTVAVAAVLVVLRLRAAGRTGLLPAVVAGLLTAAVALTGAATVAVLAGGRPGAAAAAPVEGLTVAISRTGDGLRLAMRAEMPDVPAGALVRAEVTGVADEGGDVTLARQLTVTPGAGPVAVELAVPSIDSYGTVRILVESPLRRCTADLRPLESEDPVVACRDR</sequence>